<dbReference type="STRING" id="869213.GCA_000517085_02490"/>
<dbReference type="PANTHER" id="PTHR47959">
    <property type="entry name" value="ATP-DEPENDENT RNA HELICASE RHLE-RELATED"/>
    <property type="match status" value="1"/>
</dbReference>
<dbReference type="SMART" id="SM00490">
    <property type="entry name" value="HELICc"/>
    <property type="match status" value="1"/>
</dbReference>
<dbReference type="eggNOG" id="COG0513">
    <property type="taxonomic scope" value="Bacteria"/>
</dbReference>
<dbReference type="PROSITE" id="PS51194">
    <property type="entry name" value="HELICASE_CTER"/>
    <property type="match status" value="1"/>
</dbReference>
<evidence type="ECO:0000256" key="1">
    <source>
        <dbReference type="ARBA" id="ARBA00022741"/>
    </source>
</evidence>
<dbReference type="PROSITE" id="PS51192">
    <property type="entry name" value="HELICASE_ATP_BIND_1"/>
    <property type="match status" value="1"/>
</dbReference>
<sequence length="368" mass="41089">MITFEETGLSSEVLKAIGEMGFVNPTPIQEKTIPGLKDTNQDLVALAQTGTGKTAAFGLPIIEKIDTANKSVQALVLCPTRELALQITKDINNYSKYVTGLFVTAVYGGADISRQIKDLRRGTHIVVGTPGRVNDLTKRGILKMDKLQWLVLDEADEMLNMGFKEELDAIIETTPETRQSLLFSATMPREIENMAKRYLTDPMQIKIGKQNAGASTVDHIYYMVHARDRYHALKRVADINPDIYGIVFCRTRHETKEVAEKLMSDGYNADALHGDLSQAQRDQVMHRFRNRHLQILVATDVAARGIDVTDLTHVINYNLPDDIEAYTHRSGRTGRAGKTGTSIAIIHTKESGKIRQIERTQESNLNVK</sequence>
<evidence type="ECO:0000313" key="12">
    <source>
        <dbReference type="Proteomes" id="UP000019402"/>
    </source>
</evidence>
<proteinExistence type="inferred from homology"/>
<name>W7YRA5_9BACT</name>
<comment type="similarity">
    <text evidence="5 7">Belongs to the DEAD box helicase family.</text>
</comment>
<accession>W7YRA5</accession>
<dbReference type="InterPro" id="IPR000629">
    <property type="entry name" value="RNA-helicase_DEAD-box_CS"/>
</dbReference>
<evidence type="ECO:0000259" key="8">
    <source>
        <dbReference type="PROSITE" id="PS51192"/>
    </source>
</evidence>
<evidence type="ECO:0000256" key="6">
    <source>
        <dbReference type="PROSITE-ProRule" id="PRU00552"/>
    </source>
</evidence>
<dbReference type="EMBL" id="BAMD01000063">
    <property type="protein sequence ID" value="GAF04984.1"/>
    <property type="molecule type" value="Genomic_DNA"/>
</dbReference>
<dbReference type="Gene3D" id="3.40.50.300">
    <property type="entry name" value="P-loop containing nucleotide triphosphate hydrolases"/>
    <property type="match status" value="2"/>
</dbReference>
<dbReference type="SMART" id="SM00487">
    <property type="entry name" value="DEXDc"/>
    <property type="match status" value="1"/>
</dbReference>
<evidence type="ECO:0000313" key="11">
    <source>
        <dbReference type="EMBL" id="GAF04984.1"/>
    </source>
</evidence>
<feature type="domain" description="Helicase ATP-binding" evidence="8">
    <location>
        <begin position="34"/>
        <end position="205"/>
    </location>
</feature>
<keyword evidence="2 7" id="KW-0378">Hydrolase</keyword>
<dbReference type="InterPro" id="IPR027417">
    <property type="entry name" value="P-loop_NTPase"/>
</dbReference>
<dbReference type="Pfam" id="PF00271">
    <property type="entry name" value="Helicase_C"/>
    <property type="match status" value="1"/>
</dbReference>
<dbReference type="InterPro" id="IPR014014">
    <property type="entry name" value="RNA_helicase_DEAD_Q_motif"/>
</dbReference>
<dbReference type="InterPro" id="IPR001650">
    <property type="entry name" value="Helicase_C-like"/>
</dbReference>
<dbReference type="AlphaFoldDB" id="W7YRA5"/>
<evidence type="ECO:0000259" key="9">
    <source>
        <dbReference type="PROSITE" id="PS51194"/>
    </source>
</evidence>
<dbReference type="GO" id="GO:0003676">
    <property type="term" value="F:nucleic acid binding"/>
    <property type="evidence" value="ECO:0007669"/>
    <property type="project" value="InterPro"/>
</dbReference>
<keyword evidence="4 7" id="KW-0067">ATP-binding</keyword>
<keyword evidence="1 7" id="KW-0547">Nucleotide-binding</keyword>
<evidence type="ECO:0000256" key="5">
    <source>
        <dbReference type="ARBA" id="ARBA00038437"/>
    </source>
</evidence>
<dbReference type="InterPro" id="IPR011545">
    <property type="entry name" value="DEAD/DEAH_box_helicase_dom"/>
</dbReference>
<evidence type="ECO:0000259" key="10">
    <source>
        <dbReference type="PROSITE" id="PS51195"/>
    </source>
</evidence>
<dbReference type="InterPro" id="IPR044742">
    <property type="entry name" value="DEAD/DEAH_RhlB"/>
</dbReference>
<dbReference type="Pfam" id="PF00270">
    <property type="entry name" value="DEAD"/>
    <property type="match status" value="1"/>
</dbReference>
<reference evidence="11 12" key="1">
    <citation type="journal article" date="2014" name="Genome Announc.">
        <title>Draft Genome Sequence of Cytophaga fermentans JCM 21142T, a Facultative Anaerobe Isolated from Marine Mud.</title>
        <authorList>
            <person name="Starns D."/>
            <person name="Oshima K."/>
            <person name="Suda W."/>
            <person name="Iino T."/>
            <person name="Yuki M."/>
            <person name="Inoue J."/>
            <person name="Kitamura K."/>
            <person name="Iida T."/>
            <person name="Darby A."/>
            <person name="Hattori M."/>
            <person name="Ohkuma M."/>
        </authorList>
    </citation>
    <scope>NUCLEOTIDE SEQUENCE [LARGE SCALE GENOMIC DNA]</scope>
    <source>
        <strain evidence="11 12">JCM 21142</strain>
    </source>
</reference>
<evidence type="ECO:0000256" key="7">
    <source>
        <dbReference type="RuleBase" id="RU000492"/>
    </source>
</evidence>
<dbReference type="SUPFAM" id="SSF52540">
    <property type="entry name" value="P-loop containing nucleoside triphosphate hydrolases"/>
    <property type="match status" value="1"/>
</dbReference>
<evidence type="ECO:0000256" key="3">
    <source>
        <dbReference type="ARBA" id="ARBA00022806"/>
    </source>
</evidence>
<comment type="caution">
    <text evidence="11">The sequence shown here is derived from an EMBL/GenBank/DDBJ whole genome shotgun (WGS) entry which is preliminary data.</text>
</comment>
<gene>
    <name evidence="11" type="ORF">JCM21142_93707</name>
</gene>
<dbReference type="GO" id="GO:0005524">
    <property type="term" value="F:ATP binding"/>
    <property type="evidence" value="ECO:0007669"/>
    <property type="project" value="UniProtKB-KW"/>
</dbReference>
<evidence type="ECO:0000256" key="2">
    <source>
        <dbReference type="ARBA" id="ARBA00022801"/>
    </source>
</evidence>
<feature type="domain" description="Helicase C-terminal" evidence="9">
    <location>
        <begin position="216"/>
        <end position="368"/>
    </location>
</feature>
<dbReference type="GO" id="GO:0005829">
    <property type="term" value="C:cytosol"/>
    <property type="evidence" value="ECO:0007669"/>
    <property type="project" value="TreeGrafter"/>
</dbReference>
<feature type="domain" description="DEAD-box RNA helicase Q" evidence="10">
    <location>
        <begin position="2"/>
        <end position="30"/>
    </location>
</feature>
<dbReference type="PROSITE" id="PS51195">
    <property type="entry name" value="Q_MOTIF"/>
    <property type="match status" value="1"/>
</dbReference>
<keyword evidence="12" id="KW-1185">Reference proteome</keyword>
<dbReference type="CDD" id="cd00268">
    <property type="entry name" value="DEADc"/>
    <property type="match status" value="1"/>
</dbReference>
<dbReference type="Proteomes" id="UP000019402">
    <property type="component" value="Unassembled WGS sequence"/>
</dbReference>
<dbReference type="InterPro" id="IPR050079">
    <property type="entry name" value="DEAD_box_RNA_helicase"/>
</dbReference>
<dbReference type="RefSeq" id="WP_052522318.1">
    <property type="nucleotide sequence ID" value="NZ_BAMD01000063.1"/>
</dbReference>
<protein>
    <submittedName>
        <fullName evidence="11">DEAD-box ATP-dependent RNA helicase CshA</fullName>
    </submittedName>
</protein>
<dbReference type="InterPro" id="IPR014001">
    <property type="entry name" value="Helicase_ATP-bd"/>
</dbReference>
<dbReference type="GO" id="GO:0016787">
    <property type="term" value="F:hydrolase activity"/>
    <property type="evidence" value="ECO:0007669"/>
    <property type="project" value="UniProtKB-KW"/>
</dbReference>
<dbReference type="PANTHER" id="PTHR47959:SF13">
    <property type="entry name" value="ATP-DEPENDENT RNA HELICASE RHLE"/>
    <property type="match status" value="1"/>
</dbReference>
<dbReference type="GO" id="GO:0003724">
    <property type="term" value="F:RNA helicase activity"/>
    <property type="evidence" value="ECO:0007669"/>
    <property type="project" value="InterPro"/>
</dbReference>
<evidence type="ECO:0000256" key="4">
    <source>
        <dbReference type="ARBA" id="ARBA00022840"/>
    </source>
</evidence>
<organism evidence="11 12">
    <name type="scientific">Saccharicrinis fermentans DSM 9555 = JCM 21142</name>
    <dbReference type="NCBI Taxonomy" id="869213"/>
    <lineage>
        <taxon>Bacteria</taxon>
        <taxon>Pseudomonadati</taxon>
        <taxon>Bacteroidota</taxon>
        <taxon>Bacteroidia</taxon>
        <taxon>Marinilabiliales</taxon>
        <taxon>Marinilabiliaceae</taxon>
        <taxon>Saccharicrinis</taxon>
    </lineage>
</organism>
<keyword evidence="3 7" id="KW-0347">Helicase</keyword>
<dbReference type="CDD" id="cd18787">
    <property type="entry name" value="SF2_C_DEAD"/>
    <property type="match status" value="1"/>
</dbReference>
<feature type="short sequence motif" description="Q motif" evidence="6">
    <location>
        <begin position="2"/>
        <end position="30"/>
    </location>
</feature>
<dbReference type="PROSITE" id="PS00039">
    <property type="entry name" value="DEAD_ATP_HELICASE"/>
    <property type="match status" value="1"/>
</dbReference>